<dbReference type="Proteomes" id="UP000886523">
    <property type="component" value="Unassembled WGS sequence"/>
</dbReference>
<proteinExistence type="predicted"/>
<feature type="region of interest" description="Disordered" evidence="2">
    <location>
        <begin position="104"/>
        <end position="127"/>
    </location>
</feature>
<gene>
    <name evidence="3" type="ORF">BS47DRAFT_1382185</name>
</gene>
<dbReference type="AlphaFoldDB" id="A0A9P6AXS0"/>
<protein>
    <submittedName>
        <fullName evidence="3">Uncharacterized protein</fullName>
    </submittedName>
</protein>
<evidence type="ECO:0000256" key="1">
    <source>
        <dbReference type="SAM" id="Coils"/>
    </source>
</evidence>
<organism evidence="3 4">
    <name type="scientific">Hydnum rufescens UP504</name>
    <dbReference type="NCBI Taxonomy" id="1448309"/>
    <lineage>
        <taxon>Eukaryota</taxon>
        <taxon>Fungi</taxon>
        <taxon>Dikarya</taxon>
        <taxon>Basidiomycota</taxon>
        <taxon>Agaricomycotina</taxon>
        <taxon>Agaricomycetes</taxon>
        <taxon>Cantharellales</taxon>
        <taxon>Hydnaceae</taxon>
        <taxon>Hydnum</taxon>
    </lineage>
</organism>
<reference evidence="3" key="1">
    <citation type="journal article" date="2020" name="Nat. Commun.">
        <title>Large-scale genome sequencing of mycorrhizal fungi provides insights into the early evolution of symbiotic traits.</title>
        <authorList>
            <person name="Miyauchi S."/>
            <person name="Kiss E."/>
            <person name="Kuo A."/>
            <person name="Drula E."/>
            <person name="Kohler A."/>
            <person name="Sanchez-Garcia M."/>
            <person name="Morin E."/>
            <person name="Andreopoulos B."/>
            <person name="Barry K.W."/>
            <person name="Bonito G."/>
            <person name="Buee M."/>
            <person name="Carver A."/>
            <person name="Chen C."/>
            <person name="Cichocki N."/>
            <person name="Clum A."/>
            <person name="Culley D."/>
            <person name="Crous P.W."/>
            <person name="Fauchery L."/>
            <person name="Girlanda M."/>
            <person name="Hayes R.D."/>
            <person name="Keri Z."/>
            <person name="LaButti K."/>
            <person name="Lipzen A."/>
            <person name="Lombard V."/>
            <person name="Magnuson J."/>
            <person name="Maillard F."/>
            <person name="Murat C."/>
            <person name="Nolan M."/>
            <person name="Ohm R.A."/>
            <person name="Pangilinan J."/>
            <person name="Pereira M.F."/>
            <person name="Perotto S."/>
            <person name="Peter M."/>
            <person name="Pfister S."/>
            <person name="Riley R."/>
            <person name="Sitrit Y."/>
            <person name="Stielow J.B."/>
            <person name="Szollosi G."/>
            <person name="Zifcakova L."/>
            <person name="Stursova M."/>
            <person name="Spatafora J.W."/>
            <person name="Tedersoo L."/>
            <person name="Vaario L.M."/>
            <person name="Yamada A."/>
            <person name="Yan M."/>
            <person name="Wang P."/>
            <person name="Xu J."/>
            <person name="Bruns T."/>
            <person name="Baldrian P."/>
            <person name="Vilgalys R."/>
            <person name="Dunand C."/>
            <person name="Henrissat B."/>
            <person name="Grigoriev I.V."/>
            <person name="Hibbett D."/>
            <person name="Nagy L.G."/>
            <person name="Martin F.M."/>
        </authorList>
    </citation>
    <scope>NUCLEOTIDE SEQUENCE</scope>
    <source>
        <strain evidence="3">UP504</strain>
    </source>
</reference>
<evidence type="ECO:0000256" key="2">
    <source>
        <dbReference type="SAM" id="MobiDB-lite"/>
    </source>
</evidence>
<accession>A0A9P6AXS0</accession>
<keyword evidence="1" id="KW-0175">Coiled coil</keyword>
<comment type="caution">
    <text evidence="3">The sequence shown here is derived from an EMBL/GenBank/DDBJ whole genome shotgun (WGS) entry which is preliminary data.</text>
</comment>
<dbReference type="EMBL" id="MU128966">
    <property type="protein sequence ID" value="KAF9513963.1"/>
    <property type="molecule type" value="Genomic_DNA"/>
</dbReference>
<sequence length="127" mass="14403">MDYEALIDEYNVCVVEQSGVMKKKTPEQVWEEQQREQRQELERQQLELLIFDAEAKTAEAEARVEAEVEAAEAGIETERAKFEKERASLEAKIKALELASAKGGLGQRSHSAHMARSESRLNITLKN</sequence>
<evidence type="ECO:0000313" key="3">
    <source>
        <dbReference type="EMBL" id="KAF9513963.1"/>
    </source>
</evidence>
<keyword evidence="4" id="KW-1185">Reference proteome</keyword>
<evidence type="ECO:0000313" key="4">
    <source>
        <dbReference type="Proteomes" id="UP000886523"/>
    </source>
</evidence>
<name>A0A9P6AXS0_9AGAM</name>
<feature type="coiled-coil region" evidence="1">
    <location>
        <begin position="27"/>
        <end position="99"/>
    </location>
</feature>